<evidence type="ECO:0000313" key="2">
    <source>
        <dbReference type="EMBL" id="RZC79502.1"/>
    </source>
</evidence>
<evidence type="ECO:0000313" key="3">
    <source>
        <dbReference type="Proteomes" id="UP000316621"/>
    </source>
</evidence>
<accession>A0A4Y7L4D9</accession>
<feature type="chain" id="PRO_5021474482" description="Transmembrane protein" evidence="1">
    <location>
        <begin position="26"/>
        <end position="84"/>
    </location>
</feature>
<dbReference type="Proteomes" id="UP000316621">
    <property type="component" value="Chromosome 9"/>
</dbReference>
<protein>
    <recommendedName>
        <fullName evidence="4">Transmembrane protein</fullName>
    </recommendedName>
</protein>
<keyword evidence="1" id="KW-0732">Signal</keyword>
<sequence length="84" mass="9744">MARNFISNISTAVFFITIIMVSVDAEMVIDATHDPSVARTPVEQQNTFSYFIHHFFTPDYYLGNRWASDKTRIRNKGKHSHSQH</sequence>
<evidence type="ECO:0008006" key="4">
    <source>
        <dbReference type="Google" id="ProtNLM"/>
    </source>
</evidence>
<feature type="signal peptide" evidence="1">
    <location>
        <begin position="1"/>
        <end position="25"/>
    </location>
</feature>
<name>A0A4Y7L4D9_PAPSO</name>
<gene>
    <name evidence="2" type="ORF">C5167_003740</name>
</gene>
<proteinExistence type="predicted"/>
<dbReference type="AlphaFoldDB" id="A0A4Y7L4D9"/>
<keyword evidence="3" id="KW-1185">Reference proteome</keyword>
<organism evidence="2 3">
    <name type="scientific">Papaver somniferum</name>
    <name type="common">Opium poppy</name>
    <dbReference type="NCBI Taxonomy" id="3469"/>
    <lineage>
        <taxon>Eukaryota</taxon>
        <taxon>Viridiplantae</taxon>
        <taxon>Streptophyta</taxon>
        <taxon>Embryophyta</taxon>
        <taxon>Tracheophyta</taxon>
        <taxon>Spermatophyta</taxon>
        <taxon>Magnoliopsida</taxon>
        <taxon>Ranunculales</taxon>
        <taxon>Papaveraceae</taxon>
        <taxon>Papaveroideae</taxon>
        <taxon>Papaver</taxon>
    </lineage>
</organism>
<evidence type="ECO:0000256" key="1">
    <source>
        <dbReference type="SAM" id="SignalP"/>
    </source>
</evidence>
<dbReference type="Gramene" id="RZC79502">
    <property type="protein sequence ID" value="RZC79502"/>
    <property type="gene ID" value="C5167_003740"/>
</dbReference>
<reference evidence="2 3" key="1">
    <citation type="journal article" date="2018" name="Science">
        <title>The opium poppy genome and morphinan production.</title>
        <authorList>
            <person name="Guo L."/>
            <person name="Winzer T."/>
            <person name="Yang X."/>
            <person name="Li Y."/>
            <person name="Ning Z."/>
            <person name="He Z."/>
            <person name="Teodor R."/>
            <person name="Lu Y."/>
            <person name="Bowser T.A."/>
            <person name="Graham I.A."/>
            <person name="Ye K."/>
        </authorList>
    </citation>
    <scope>NUCLEOTIDE SEQUENCE [LARGE SCALE GENOMIC DNA]</scope>
    <source>
        <strain evidence="3">cv. HN1</strain>
        <tissue evidence="2">Leaves</tissue>
    </source>
</reference>
<dbReference type="EMBL" id="CM010723">
    <property type="protein sequence ID" value="RZC79502.1"/>
    <property type="molecule type" value="Genomic_DNA"/>
</dbReference>